<dbReference type="OrthoDB" id="6220758at2759"/>
<dbReference type="GeneID" id="41983174"/>
<dbReference type="EMBL" id="QGMH01000050">
    <property type="protein sequence ID" value="TVY27367.1"/>
    <property type="molecule type" value="Genomic_DNA"/>
</dbReference>
<keyword evidence="5" id="KW-0687">Ribonucleoprotein</keyword>
<protein>
    <recommendedName>
        <fullName evidence="6">Large ribosomal subunit protein mL50</fullName>
    </recommendedName>
</protein>
<feature type="region of interest" description="Disordered" evidence="7">
    <location>
        <begin position="210"/>
        <end position="268"/>
    </location>
</feature>
<organism evidence="8 9">
    <name type="scientific">Lachnellula hyalina</name>
    <dbReference type="NCBI Taxonomy" id="1316788"/>
    <lineage>
        <taxon>Eukaryota</taxon>
        <taxon>Fungi</taxon>
        <taxon>Dikarya</taxon>
        <taxon>Ascomycota</taxon>
        <taxon>Pezizomycotina</taxon>
        <taxon>Leotiomycetes</taxon>
        <taxon>Helotiales</taxon>
        <taxon>Lachnaceae</taxon>
        <taxon>Lachnellula</taxon>
    </lineage>
</organism>
<dbReference type="RefSeq" id="XP_031006155.1">
    <property type="nucleotide sequence ID" value="XM_031147950.1"/>
</dbReference>
<evidence type="ECO:0000256" key="1">
    <source>
        <dbReference type="ARBA" id="ARBA00004173"/>
    </source>
</evidence>
<dbReference type="GO" id="GO:0005840">
    <property type="term" value="C:ribosome"/>
    <property type="evidence" value="ECO:0007669"/>
    <property type="project" value="UniProtKB-KW"/>
</dbReference>
<dbReference type="GO" id="GO:1990904">
    <property type="term" value="C:ribonucleoprotein complex"/>
    <property type="evidence" value="ECO:0007669"/>
    <property type="project" value="UniProtKB-KW"/>
</dbReference>
<name>A0A8H8U0Z2_9HELO</name>
<reference evidence="8 9" key="1">
    <citation type="submission" date="2018-05" db="EMBL/GenBank/DDBJ databases">
        <title>Genome sequencing and assembly of the regulated plant pathogen Lachnellula willkommii and related sister species for the development of diagnostic species identification markers.</title>
        <authorList>
            <person name="Giroux E."/>
            <person name="Bilodeau G."/>
        </authorList>
    </citation>
    <scope>NUCLEOTIDE SEQUENCE [LARGE SCALE GENOMIC DNA]</scope>
    <source>
        <strain evidence="8 9">CBS 185.66</strain>
    </source>
</reference>
<evidence type="ECO:0000256" key="5">
    <source>
        <dbReference type="ARBA" id="ARBA00023274"/>
    </source>
</evidence>
<evidence type="ECO:0000256" key="2">
    <source>
        <dbReference type="ARBA" id="ARBA00008860"/>
    </source>
</evidence>
<keyword evidence="9" id="KW-1185">Reference proteome</keyword>
<comment type="subcellular location">
    <subcellularLocation>
        <location evidence="1">Mitochondrion</location>
    </subcellularLocation>
</comment>
<evidence type="ECO:0000256" key="4">
    <source>
        <dbReference type="ARBA" id="ARBA00023128"/>
    </source>
</evidence>
<feature type="region of interest" description="Disordered" evidence="7">
    <location>
        <begin position="54"/>
        <end position="90"/>
    </location>
</feature>
<comment type="similarity">
    <text evidence="2">Belongs to the mitochondrion-specific ribosomal protein mL50 family.</text>
</comment>
<evidence type="ECO:0000256" key="3">
    <source>
        <dbReference type="ARBA" id="ARBA00022980"/>
    </source>
</evidence>
<feature type="compositionally biased region" description="Basic and acidic residues" evidence="7">
    <location>
        <begin position="227"/>
        <end position="240"/>
    </location>
</feature>
<dbReference type="GO" id="GO:0005739">
    <property type="term" value="C:mitochondrion"/>
    <property type="evidence" value="ECO:0007669"/>
    <property type="project" value="UniProtKB-SubCell"/>
</dbReference>
<keyword evidence="4" id="KW-0496">Mitochondrion</keyword>
<accession>A0A8H8U0Z2</accession>
<evidence type="ECO:0000256" key="6">
    <source>
        <dbReference type="ARBA" id="ARBA00035183"/>
    </source>
</evidence>
<dbReference type="AlphaFoldDB" id="A0A8H8U0Z2"/>
<evidence type="ECO:0000256" key="7">
    <source>
        <dbReference type="SAM" id="MobiDB-lite"/>
    </source>
</evidence>
<sequence>MRRIPITSRSIGLLRPYTTPTPYLCAICRHQAPAFSTSSLRSSLDMTEQLRRKVWGTDNPPGLEDPYGGQSKFEKKKPQPTPQPTVAPRKMTAAPQLPADYVPSSTWDGLESVGDIWEPEYEFGGFLPAEMVTDTDEMTAALHRAMVEIFALKQAGLSLLDLPKAVLGVDPTHDVDIVPGVDGTQLRFNKDSSLAEVLQALIHDVSLSPVDETAEKGAPTEAEEDVAADRSELDPLHPDESSTTIDETAVKEWPTESEEDVAADRSEVDPLKDSEAYMPYEELIASWDPSWLQVSVEDPEIKFAILKRTLQLTGVRVPDSAIRSTRTAQSILSHLVTPPKPRKLIDALEQKEDLITLPNVSVFAKRVTPIHKEKSIGRWKLIEKELEARELPVTGNW</sequence>
<evidence type="ECO:0000313" key="9">
    <source>
        <dbReference type="Proteomes" id="UP000431533"/>
    </source>
</evidence>
<keyword evidence="3" id="KW-0689">Ribosomal protein</keyword>
<gene>
    <name evidence="8" type="ORF">LHYA1_G002976</name>
</gene>
<proteinExistence type="inferred from homology"/>
<evidence type="ECO:0000313" key="8">
    <source>
        <dbReference type="EMBL" id="TVY27367.1"/>
    </source>
</evidence>
<comment type="caution">
    <text evidence="8">The sequence shown here is derived from an EMBL/GenBank/DDBJ whole genome shotgun (WGS) entry which is preliminary data.</text>
</comment>
<dbReference type="InterPro" id="IPR018305">
    <property type="entry name" value="Ribosomal_m50"/>
</dbReference>
<dbReference type="Proteomes" id="UP000431533">
    <property type="component" value="Unassembled WGS sequence"/>
</dbReference>
<dbReference type="Pfam" id="PF10501">
    <property type="entry name" value="Ribosomal_L50"/>
    <property type="match status" value="1"/>
</dbReference>